<evidence type="ECO:0000313" key="1">
    <source>
        <dbReference type="EMBL" id="KAG2989263.1"/>
    </source>
</evidence>
<comment type="caution">
    <text evidence="1">The sequence shown here is derived from an EMBL/GenBank/DDBJ whole genome shotgun (WGS) entry which is preliminary data.</text>
</comment>
<sequence>MTMEREITMYARAQRGYRNWKKAMSKDGFIKHVGQTCSKHHSAALEVEKRRTARSDIAVVLQKQLNRNLLFEGNNEKEPPKTKAI</sequence>
<evidence type="ECO:0000313" key="2">
    <source>
        <dbReference type="Proteomes" id="UP000697107"/>
    </source>
</evidence>
<organism evidence="1 2">
    <name type="scientific">Phytophthora cactorum</name>
    <dbReference type="NCBI Taxonomy" id="29920"/>
    <lineage>
        <taxon>Eukaryota</taxon>
        <taxon>Sar</taxon>
        <taxon>Stramenopiles</taxon>
        <taxon>Oomycota</taxon>
        <taxon>Peronosporomycetes</taxon>
        <taxon>Peronosporales</taxon>
        <taxon>Peronosporaceae</taxon>
        <taxon>Phytophthora</taxon>
    </lineage>
</organism>
<reference evidence="1" key="1">
    <citation type="submission" date="2018-10" db="EMBL/GenBank/DDBJ databases">
        <title>Effector identification in a new, highly contiguous assembly of the strawberry crown rot pathogen Phytophthora cactorum.</title>
        <authorList>
            <person name="Armitage A.D."/>
            <person name="Nellist C.F."/>
            <person name="Bates H."/>
            <person name="Vickerstaff R.J."/>
            <person name="Harrison R.J."/>
        </authorList>
    </citation>
    <scope>NUCLEOTIDE SEQUENCE</scope>
    <source>
        <strain evidence="1">P415</strain>
    </source>
</reference>
<protein>
    <submittedName>
        <fullName evidence="1">Uncharacterized protein</fullName>
    </submittedName>
</protein>
<dbReference type="EMBL" id="RCML01000137">
    <property type="protein sequence ID" value="KAG2989263.1"/>
    <property type="molecule type" value="Genomic_DNA"/>
</dbReference>
<name>A0A8T1G9P4_9STRA</name>
<dbReference type="AlphaFoldDB" id="A0A8T1G9P4"/>
<dbReference type="Proteomes" id="UP000697107">
    <property type="component" value="Unassembled WGS sequence"/>
</dbReference>
<proteinExistence type="predicted"/>
<gene>
    <name evidence="1" type="ORF">PC118_g6263</name>
</gene>
<accession>A0A8T1G9P4</accession>